<dbReference type="AlphaFoldDB" id="A0A9W8VCJ2"/>
<protein>
    <submittedName>
        <fullName evidence="1">Uncharacterized protein</fullName>
    </submittedName>
</protein>
<dbReference type="Proteomes" id="UP001152049">
    <property type="component" value="Unassembled WGS sequence"/>
</dbReference>
<dbReference type="EMBL" id="JAOQAZ010000028">
    <property type="protein sequence ID" value="KAJ4251511.1"/>
    <property type="molecule type" value="Genomic_DNA"/>
</dbReference>
<evidence type="ECO:0000313" key="2">
    <source>
        <dbReference type="Proteomes" id="UP001152049"/>
    </source>
</evidence>
<keyword evidence="2" id="KW-1185">Reference proteome</keyword>
<proteinExistence type="predicted"/>
<evidence type="ECO:0000313" key="1">
    <source>
        <dbReference type="EMBL" id="KAJ4251511.1"/>
    </source>
</evidence>
<comment type="caution">
    <text evidence="1">The sequence shown here is derived from an EMBL/GenBank/DDBJ whole genome shotgun (WGS) entry which is preliminary data.</text>
</comment>
<gene>
    <name evidence="1" type="ORF">NW762_011498</name>
</gene>
<sequence length="432" mass="50285">MTTLWKMDANYFAFFLPEHVLIQVLRDVVLSQTDLRTIIRRARIHVCPCLNSKPRTSYDIIELALRNNDALMLKGYARLGFGPFQTWHPLQHRASKDGQQSGLVKLIEGFFQHQIHAHDSKRVFEWFAETRDMNTLCDMIDMLCEKGAVIDLHQDRFCLKGDREHLRQASLDPIKRPDNAIEIAMLPRCPSSFLSSFLKSYTESDQAFTARSKLWRRFGPDLPQGKHRAVTNMEWIVTRIHQELFDERDIREYGLCSEMCILYEMKFAFLSTAEFTDSIELGALKKLVAAIKEIGEALMFRDVRGNGFEAESWFRICRAVSCLAAESYRTESRQDAERFGERRHQFVINDAWDPRVQWIQCNADTELPILKTPFGQLLRDDAIQTWRRLIIEQGEHRRWYEVTEQEKSFVPIEQVKDSLRATDGNAMAALGI</sequence>
<name>A0A9W8VCJ2_9HYPO</name>
<dbReference type="OrthoDB" id="5056238at2759"/>
<reference evidence="1" key="1">
    <citation type="submission" date="2022-09" db="EMBL/GenBank/DDBJ databases">
        <title>Fusarium specimens isolated from Avocado Roots.</title>
        <authorList>
            <person name="Stajich J."/>
            <person name="Roper C."/>
            <person name="Heimlech-Rivalta G."/>
        </authorList>
    </citation>
    <scope>NUCLEOTIDE SEQUENCE</scope>
    <source>
        <strain evidence="1">CF00136</strain>
    </source>
</reference>
<accession>A0A9W8VCJ2</accession>
<organism evidence="1 2">
    <name type="scientific">Fusarium torreyae</name>
    <dbReference type="NCBI Taxonomy" id="1237075"/>
    <lineage>
        <taxon>Eukaryota</taxon>
        <taxon>Fungi</taxon>
        <taxon>Dikarya</taxon>
        <taxon>Ascomycota</taxon>
        <taxon>Pezizomycotina</taxon>
        <taxon>Sordariomycetes</taxon>
        <taxon>Hypocreomycetidae</taxon>
        <taxon>Hypocreales</taxon>
        <taxon>Nectriaceae</taxon>
        <taxon>Fusarium</taxon>
    </lineage>
</organism>